<protein>
    <submittedName>
        <fullName evidence="9">Unnamed protein product</fullName>
    </submittedName>
</protein>
<gene>
    <name evidence="9" type="ORF">Plil01_001144400</name>
</gene>
<dbReference type="InterPro" id="IPR036397">
    <property type="entry name" value="RNaseH_sf"/>
</dbReference>
<comment type="caution">
    <text evidence="9">The sequence shown here is derived from an EMBL/GenBank/DDBJ whole genome shotgun (WGS) entry which is preliminary data.</text>
</comment>
<dbReference type="AlphaFoldDB" id="A0A9W6U8G6"/>
<dbReference type="SUPFAM" id="SSF56672">
    <property type="entry name" value="DNA/RNA polymerases"/>
    <property type="match status" value="1"/>
</dbReference>
<dbReference type="InterPro" id="IPR050951">
    <property type="entry name" value="Retrovirus_Pol_polyprotein"/>
</dbReference>
<dbReference type="GO" id="GO:0003964">
    <property type="term" value="F:RNA-directed DNA polymerase activity"/>
    <property type="evidence" value="ECO:0007669"/>
    <property type="project" value="UniProtKB-KW"/>
</dbReference>
<organism evidence="9 10">
    <name type="scientific">Phytophthora lilii</name>
    <dbReference type="NCBI Taxonomy" id="2077276"/>
    <lineage>
        <taxon>Eukaryota</taxon>
        <taxon>Sar</taxon>
        <taxon>Stramenopiles</taxon>
        <taxon>Oomycota</taxon>
        <taxon>Peronosporomycetes</taxon>
        <taxon>Peronosporales</taxon>
        <taxon>Peronosporaceae</taxon>
        <taxon>Phytophthora</taxon>
    </lineage>
</organism>
<dbReference type="InterPro" id="IPR043128">
    <property type="entry name" value="Rev_trsase/Diguanyl_cyclase"/>
</dbReference>
<proteinExistence type="predicted"/>
<dbReference type="Gene3D" id="3.30.420.10">
    <property type="entry name" value="Ribonuclease H-like superfamily/Ribonuclease H"/>
    <property type="match status" value="1"/>
</dbReference>
<sequence length="614" mass="67057">MPAHLDTMKGVGSFRQQDGGHGTPPNHPGGKSLVISSSKSKPRTGCFHCGKDHWLSECPDIDEAAKEALLAEKWNKRWNGGDKGNKRSRSKRMGPTKAADKPEKPTVILNGGFELPYCADSGSEYNIISRAHVDQLCQLAKTLQLVELREPIQSRAVGGAILTSTHAIDVNLTLNTAAGPVRCQDAKRCFIVESDEDEFLVGKILLTELGIDVDRQLAYLAVRGDDDETFDDPQSMPACKPTTTSVAMNVVDALVRDAIDRGVVASQLEYTLSCTNLENRDWRSGGAVGSSNKDGIRHAPSRIQALCDMLPPATAAELQQFMCASNWMRARLVDYARVARPLQEQLDAALTGTKKTKRAAAGCRVGARLNSRDLAVRVPTATTTTSPRGSAVLDQPEGSGTIPYTGLVLTLCVPRPRTISHGVRIDLTVAELESFQAAKGLLAKSATLAFSDPTKQLVLMSDASDVVWGLVESFPIVHACERLEYLLLRPQGFKLYCDHRNVVYLFAPGKELIKHVRGKLLRWSTKLLEYSSSRYTLVLKDEATHFVELVACDSPTSAVAVSTILDWYSRFGAPRVWVSDSGTSTQLGVFVGVVVHMLYQFDTETPFTGNTIWI</sequence>
<dbReference type="Pfam" id="PF17917">
    <property type="entry name" value="RT_RNaseH"/>
    <property type="match status" value="1"/>
</dbReference>
<feature type="domain" description="Reverse transcriptase RNase H-like" evidence="8">
    <location>
        <begin position="472"/>
        <end position="530"/>
    </location>
</feature>
<dbReference type="GO" id="GO:0016787">
    <property type="term" value="F:hydrolase activity"/>
    <property type="evidence" value="ECO:0007669"/>
    <property type="project" value="UniProtKB-KW"/>
</dbReference>
<dbReference type="SUPFAM" id="SSF53098">
    <property type="entry name" value="Ribonuclease H-like"/>
    <property type="match status" value="1"/>
</dbReference>
<feature type="region of interest" description="Disordered" evidence="7">
    <location>
        <begin position="1"/>
        <end position="38"/>
    </location>
</feature>
<dbReference type="PANTHER" id="PTHR37984">
    <property type="entry name" value="PROTEIN CBG26694"/>
    <property type="match status" value="1"/>
</dbReference>
<keyword evidence="10" id="KW-1185">Reference proteome</keyword>
<keyword evidence="4" id="KW-0255">Endonuclease</keyword>
<keyword evidence="6" id="KW-0695">RNA-directed DNA polymerase</keyword>
<keyword evidence="2" id="KW-0548">Nucleotidyltransferase</keyword>
<dbReference type="Gene3D" id="3.30.70.270">
    <property type="match status" value="1"/>
</dbReference>
<dbReference type="InterPro" id="IPR012337">
    <property type="entry name" value="RNaseH-like_sf"/>
</dbReference>
<evidence type="ECO:0000256" key="2">
    <source>
        <dbReference type="ARBA" id="ARBA00022695"/>
    </source>
</evidence>
<dbReference type="OrthoDB" id="128718at2759"/>
<evidence type="ECO:0000256" key="1">
    <source>
        <dbReference type="ARBA" id="ARBA00022679"/>
    </source>
</evidence>
<accession>A0A9W6U8G6</accession>
<evidence type="ECO:0000256" key="3">
    <source>
        <dbReference type="ARBA" id="ARBA00022722"/>
    </source>
</evidence>
<name>A0A9W6U8G6_9STRA</name>
<evidence type="ECO:0000313" key="10">
    <source>
        <dbReference type="Proteomes" id="UP001165083"/>
    </source>
</evidence>
<evidence type="ECO:0000313" key="9">
    <source>
        <dbReference type="EMBL" id="GMF27355.1"/>
    </source>
</evidence>
<evidence type="ECO:0000256" key="5">
    <source>
        <dbReference type="ARBA" id="ARBA00022801"/>
    </source>
</evidence>
<dbReference type="Proteomes" id="UP001165083">
    <property type="component" value="Unassembled WGS sequence"/>
</dbReference>
<dbReference type="EMBL" id="BSXW01000658">
    <property type="protein sequence ID" value="GMF27355.1"/>
    <property type="molecule type" value="Genomic_DNA"/>
</dbReference>
<dbReference type="GO" id="GO:0003676">
    <property type="term" value="F:nucleic acid binding"/>
    <property type="evidence" value="ECO:0007669"/>
    <property type="project" value="InterPro"/>
</dbReference>
<reference evidence="9" key="1">
    <citation type="submission" date="2023-04" db="EMBL/GenBank/DDBJ databases">
        <title>Phytophthora lilii NBRC 32176.</title>
        <authorList>
            <person name="Ichikawa N."/>
            <person name="Sato H."/>
            <person name="Tonouchi N."/>
        </authorList>
    </citation>
    <scope>NUCLEOTIDE SEQUENCE</scope>
    <source>
        <strain evidence="9">NBRC 32176</strain>
    </source>
</reference>
<dbReference type="InterPro" id="IPR041373">
    <property type="entry name" value="RT_RNaseH"/>
</dbReference>
<evidence type="ECO:0000256" key="7">
    <source>
        <dbReference type="SAM" id="MobiDB-lite"/>
    </source>
</evidence>
<dbReference type="GO" id="GO:0004519">
    <property type="term" value="F:endonuclease activity"/>
    <property type="evidence" value="ECO:0007669"/>
    <property type="project" value="UniProtKB-KW"/>
</dbReference>
<keyword evidence="5" id="KW-0378">Hydrolase</keyword>
<feature type="region of interest" description="Disordered" evidence="7">
    <location>
        <begin position="77"/>
        <end position="104"/>
    </location>
</feature>
<dbReference type="PANTHER" id="PTHR37984:SF5">
    <property type="entry name" value="PROTEIN NYNRIN-LIKE"/>
    <property type="match status" value="1"/>
</dbReference>
<evidence type="ECO:0000256" key="6">
    <source>
        <dbReference type="ARBA" id="ARBA00022918"/>
    </source>
</evidence>
<evidence type="ECO:0000256" key="4">
    <source>
        <dbReference type="ARBA" id="ARBA00022759"/>
    </source>
</evidence>
<evidence type="ECO:0000259" key="8">
    <source>
        <dbReference type="Pfam" id="PF17917"/>
    </source>
</evidence>
<keyword evidence="3" id="KW-0540">Nuclease</keyword>
<dbReference type="InterPro" id="IPR043502">
    <property type="entry name" value="DNA/RNA_pol_sf"/>
</dbReference>
<keyword evidence="1" id="KW-0808">Transferase</keyword>